<dbReference type="Gene3D" id="3.40.50.2000">
    <property type="entry name" value="Glycogen Phosphorylase B"/>
    <property type="match status" value="2"/>
</dbReference>
<comment type="caution">
    <text evidence="2">The sequence shown here is derived from an EMBL/GenBank/DDBJ whole genome shotgun (WGS) entry which is preliminary data.</text>
</comment>
<dbReference type="Pfam" id="PF00534">
    <property type="entry name" value="Glycos_transf_1"/>
    <property type="match status" value="1"/>
</dbReference>
<dbReference type="PANTHER" id="PTHR12526:SF630">
    <property type="entry name" value="GLYCOSYLTRANSFERASE"/>
    <property type="match status" value="1"/>
</dbReference>
<sequence length="363" mass="41968">MRIIQIIDSLDIGGAEKMAVSFANSLSSRMEFSGLVVTRKEGSLKKSIKDDVNYFFLRRKHRIDFWAVMRLRNYCKKNDVRTIQAHSSSFFIACMVKMTYPKIQILWHDHNGIGVIPKREGAIYLQFFSIFFKGIIAVNTELEAWARRKLFCKNIIYLQNYVVENNDFDKTTLLKGEDGKRVLYLANLRHQKNHFLLIDAVKKVHNDFKEWTFHLVGNDSNNDYSTRLKAKIKEYNLENVIYIYGSKQDTEHIINQCDIAVFTSNSEGLPVALLEYGLFCKPVVSTSVGQIPYIVQHGKCGFISKIGDSEGFSVNLSTLMADKELRLKFGKEIHKVILETYSEQVVIDKYFSWVLDLKNIKIN</sequence>
<gene>
    <name evidence="2" type="ORF">GCM10022389_22300</name>
</gene>
<evidence type="ECO:0000259" key="1">
    <source>
        <dbReference type="Pfam" id="PF00534"/>
    </source>
</evidence>
<feature type="domain" description="Glycosyl transferase family 1" evidence="1">
    <location>
        <begin position="169"/>
        <end position="333"/>
    </location>
</feature>
<protein>
    <submittedName>
        <fullName evidence="2">Glycosyltransferase</fullName>
    </submittedName>
</protein>
<dbReference type="PANTHER" id="PTHR12526">
    <property type="entry name" value="GLYCOSYLTRANSFERASE"/>
    <property type="match status" value="1"/>
</dbReference>
<evidence type="ECO:0000313" key="3">
    <source>
        <dbReference type="Proteomes" id="UP001500367"/>
    </source>
</evidence>
<keyword evidence="3" id="KW-1185">Reference proteome</keyword>
<dbReference type="Proteomes" id="UP001500367">
    <property type="component" value="Unassembled WGS sequence"/>
</dbReference>
<dbReference type="SUPFAM" id="SSF53756">
    <property type="entry name" value="UDP-Glycosyltransferase/glycogen phosphorylase"/>
    <property type="match status" value="1"/>
</dbReference>
<dbReference type="EMBL" id="BAABCT010000006">
    <property type="protein sequence ID" value="GAA4076017.1"/>
    <property type="molecule type" value="Genomic_DNA"/>
</dbReference>
<accession>A0ABP7VWN0</accession>
<dbReference type="InterPro" id="IPR001296">
    <property type="entry name" value="Glyco_trans_1"/>
</dbReference>
<proteinExistence type="predicted"/>
<reference evidence="3" key="1">
    <citation type="journal article" date="2019" name="Int. J. Syst. Evol. Microbiol.">
        <title>The Global Catalogue of Microorganisms (GCM) 10K type strain sequencing project: providing services to taxonomists for standard genome sequencing and annotation.</title>
        <authorList>
            <consortium name="The Broad Institute Genomics Platform"/>
            <consortium name="The Broad Institute Genome Sequencing Center for Infectious Disease"/>
            <person name="Wu L."/>
            <person name="Ma J."/>
        </authorList>
    </citation>
    <scope>NUCLEOTIDE SEQUENCE [LARGE SCALE GENOMIC DNA]</scope>
    <source>
        <strain evidence="3">JCM 17069</strain>
    </source>
</reference>
<dbReference type="RefSeq" id="WP_344816787.1">
    <property type="nucleotide sequence ID" value="NZ_BAABCT010000006.1"/>
</dbReference>
<dbReference type="CDD" id="cd03811">
    <property type="entry name" value="GT4_GT28_WabH-like"/>
    <property type="match status" value="1"/>
</dbReference>
<organism evidence="2 3">
    <name type="scientific">Flavobacterium cheonanense</name>
    <dbReference type="NCBI Taxonomy" id="706183"/>
    <lineage>
        <taxon>Bacteria</taxon>
        <taxon>Pseudomonadati</taxon>
        <taxon>Bacteroidota</taxon>
        <taxon>Flavobacteriia</taxon>
        <taxon>Flavobacteriales</taxon>
        <taxon>Flavobacteriaceae</taxon>
        <taxon>Flavobacterium</taxon>
    </lineage>
</organism>
<name>A0ABP7VWN0_9FLAO</name>
<evidence type="ECO:0000313" key="2">
    <source>
        <dbReference type="EMBL" id="GAA4076017.1"/>
    </source>
</evidence>